<dbReference type="InParanoid" id="A0A3N4LUE8"/>
<dbReference type="Proteomes" id="UP000267821">
    <property type="component" value="Unassembled WGS sequence"/>
</dbReference>
<proteinExistence type="predicted"/>
<dbReference type="AlphaFoldDB" id="A0A3N4LUE8"/>
<keyword evidence="2" id="KW-1185">Reference proteome</keyword>
<dbReference type="EMBL" id="ML121538">
    <property type="protein sequence ID" value="RPB25189.1"/>
    <property type="molecule type" value="Genomic_DNA"/>
</dbReference>
<sequence length="252" mass="27990">MLSCPNSSAEKSVPAINVTGCEANGASLAYRELQVNALSPSGIDNQLDNSGTELLLAIYEGDSAEGAPDETFTRFISNYAIPEFEELTELVHQGLEPRIAPFPANAPPLTVGSMEPQTRMKVPEMLSRFLEVDRLNDSLRYEAEMAIFEGRVQQGENMLSRRILEEHLKWNTGPQSTAMGVNTPTEWSNGVEKDCMKDHCMEDGCMEDGCMEDGCIAEECMEDRCLETYNCMVDDYENSTEDDNRGWLAESS</sequence>
<reference evidence="1 2" key="1">
    <citation type="journal article" date="2018" name="Nat. Ecol. Evol.">
        <title>Pezizomycetes genomes reveal the molecular basis of ectomycorrhizal truffle lifestyle.</title>
        <authorList>
            <person name="Murat C."/>
            <person name="Payen T."/>
            <person name="Noel B."/>
            <person name="Kuo A."/>
            <person name="Morin E."/>
            <person name="Chen J."/>
            <person name="Kohler A."/>
            <person name="Krizsan K."/>
            <person name="Balestrini R."/>
            <person name="Da Silva C."/>
            <person name="Montanini B."/>
            <person name="Hainaut M."/>
            <person name="Levati E."/>
            <person name="Barry K.W."/>
            <person name="Belfiori B."/>
            <person name="Cichocki N."/>
            <person name="Clum A."/>
            <person name="Dockter R.B."/>
            <person name="Fauchery L."/>
            <person name="Guy J."/>
            <person name="Iotti M."/>
            <person name="Le Tacon F."/>
            <person name="Lindquist E.A."/>
            <person name="Lipzen A."/>
            <person name="Malagnac F."/>
            <person name="Mello A."/>
            <person name="Molinier V."/>
            <person name="Miyauchi S."/>
            <person name="Poulain J."/>
            <person name="Riccioni C."/>
            <person name="Rubini A."/>
            <person name="Sitrit Y."/>
            <person name="Splivallo R."/>
            <person name="Traeger S."/>
            <person name="Wang M."/>
            <person name="Zifcakova L."/>
            <person name="Wipf D."/>
            <person name="Zambonelli A."/>
            <person name="Paolocci F."/>
            <person name="Nowrousian M."/>
            <person name="Ottonello S."/>
            <person name="Baldrian P."/>
            <person name="Spatafora J.W."/>
            <person name="Henrissat B."/>
            <person name="Nagy L.G."/>
            <person name="Aury J.M."/>
            <person name="Wincker P."/>
            <person name="Grigoriev I.V."/>
            <person name="Bonfante P."/>
            <person name="Martin F.M."/>
        </authorList>
    </citation>
    <scope>NUCLEOTIDE SEQUENCE [LARGE SCALE GENOMIC DNA]</scope>
    <source>
        <strain evidence="1 2">ATCC MYA-4762</strain>
    </source>
</reference>
<organism evidence="1 2">
    <name type="scientific">Terfezia boudieri ATCC MYA-4762</name>
    <dbReference type="NCBI Taxonomy" id="1051890"/>
    <lineage>
        <taxon>Eukaryota</taxon>
        <taxon>Fungi</taxon>
        <taxon>Dikarya</taxon>
        <taxon>Ascomycota</taxon>
        <taxon>Pezizomycotina</taxon>
        <taxon>Pezizomycetes</taxon>
        <taxon>Pezizales</taxon>
        <taxon>Pezizaceae</taxon>
        <taxon>Terfezia</taxon>
    </lineage>
</organism>
<protein>
    <submittedName>
        <fullName evidence="1">Uncharacterized protein</fullName>
    </submittedName>
</protein>
<accession>A0A3N4LUE8</accession>
<evidence type="ECO:0000313" key="2">
    <source>
        <dbReference type="Proteomes" id="UP000267821"/>
    </source>
</evidence>
<gene>
    <name evidence="1" type="ORF">L211DRAFT_836502</name>
</gene>
<name>A0A3N4LUE8_9PEZI</name>
<dbReference type="OrthoDB" id="10321985at2759"/>
<evidence type="ECO:0000313" key="1">
    <source>
        <dbReference type="EMBL" id="RPB25189.1"/>
    </source>
</evidence>